<dbReference type="InterPro" id="IPR011330">
    <property type="entry name" value="Glyco_hydro/deAcase_b/a-brl"/>
</dbReference>
<gene>
    <name evidence="2" type="ORF">SAMN05660830_01647</name>
</gene>
<accession>A0A8G2C9I3</accession>
<reference evidence="2 3" key="1">
    <citation type="submission" date="2016-11" db="EMBL/GenBank/DDBJ databases">
        <authorList>
            <person name="Varghese N."/>
            <person name="Submissions S."/>
        </authorList>
    </citation>
    <scope>NUCLEOTIDE SEQUENCE [LARGE SCALE GENOMIC DNA]</scope>
    <source>
        <strain evidence="2 3">DSM 17919</strain>
    </source>
</reference>
<dbReference type="GO" id="GO:0005975">
    <property type="term" value="P:carbohydrate metabolic process"/>
    <property type="evidence" value="ECO:0007669"/>
    <property type="project" value="InterPro"/>
</dbReference>
<dbReference type="EMBL" id="FQZR01000003">
    <property type="protein sequence ID" value="SHJ10098.1"/>
    <property type="molecule type" value="Genomic_DNA"/>
</dbReference>
<evidence type="ECO:0000259" key="1">
    <source>
        <dbReference type="Pfam" id="PF01522"/>
    </source>
</evidence>
<protein>
    <submittedName>
        <fullName evidence="2">Polysaccharide deacetylase</fullName>
    </submittedName>
</protein>
<dbReference type="Proteomes" id="UP000184001">
    <property type="component" value="Unassembled WGS sequence"/>
</dbReference>
<comment type="caution">
    <text evidence="2">The sequence shown here is derived from an EMBL/GenBank/DDBJ whole genome shotgun (WGS) entry which is preliminary data.</text>
</comment>
<dbReference type="SUPFAM" id="SSF88713">
    <property type="entry name" value="Glycoside hydrolase/deacetylase"/>
    <property type="match status" value="1"/>
</dbReference>
<evidence type="ECO:0000313" key="3">
    <source>
        <dbReference type="Proteomes" id="UP000184001"/>
    </source>
</evidence>
<proteinExistence type="predicted"/>
<dbReference type="InterPro" id="IPR002509">
    <property type="entry name" value="NODB_dom"/>
</dbReference>
<dbReference type="RefSeq" id="WP_020000390.1">
    <property type="nucleotide sequence ID" value="NZ_CP192219.1"/>
</dbReference>
<evidence type="ECO:0000313" key="2">
    <source>
        <dbReference type="EMBL" id="SHJ10098.1"/>
    </source>
</evidence>
<dbReference type="Pfam" id="PF01522">
    <property type="entry name" value="Polysacc_deac_1"/>
    <property type="match status" value="1"/>
</dbReference>
<dbReference type="AlphaFoldDB" id="A0A8G2C9I3"/>
<dbReference type="GO" id="GO:0016810">
    <property type="term" value="F:hydrolase activity, acting on carbon-nitrogen (but not peptide) bonds"/>
    <property type="evidence" value="ECO:0007669"/>
    <property type="project" value="InterPro"/>
</dbReference>
<name>A0A8G2C9I3_9BACT</name>
<dbReference type="Gene3D" id="3.20.20.370">
    <property type="entry name" value="Glycoside hydrolase/deacetylase"/>
    <property type="match status" value="1"/>
</dbReference>
<organism evidence="2 3">
    <name type="scientific">Halodesulfovibrio aestuarii</name>
    <dbReference type="NCBI Taxonomy" id="126333"/>
    <lineage>
        <taxon>Bacteria</taxon>
        <taxon>Pseudomonadati</taxon>
        <taxon>Thermodesulfobacteriota</taxon>
        <taxon>Desulfovibrionia</taxon>
        <taxon>Desulfovibrionales</taxon>
        <taxon>Desulfovibrionaceae</taxon>
        <taxon>Halodesulfovibrio</taxon>
    </lineage>
</organism>
<feature type="domain" description="NodB homology" evidence="1">
    <location>
        <begin position="52"/>
        <end position="178"/>
    </location>
</feature>
<sequence>MAKQRPYISALWHAVPSNIQELLAQTIQAGVEAHKTNGRPMGKIPSIFFRADDIAIPSTACRNMLRIFAEYDTPLGLAVVPAWSTAAHVEALLSVAPEKNHLWCWHQHGWSHVNHATHGRSCEFGNDRKHEECAEELQQGHDTLKSLFGDTFYPVFTPPWNRISDSNIQILKDIGWKAISRTASAPYQKILPDIPVNVDLHTRNELTAASGWKGLLAELRAGIASGRCGVMMHHDRMNSAAEEFLQRLLIILQSYPVQPVPIYSYML</sequence>